<organism evidence="7 8">
    <name type="scientific">Patella caerulea</name>
    <name type="common">Rayed Mediterranean limpet</name>
    <dbReference type="NCBI Taxonomy" id="87958"/>
    <lineage>
        <taxon>Eukaryota</taxon>
        <taxon>Metazoa</taxon>
        <taxon>Spiralia</taxon>
        <taxon>Lophotrochozoa</taxon>
        <taxon>Mollusca</taxon>
        <taxon>Gastropoda</taxon>
        <taxon>Patellogastropoda</taxon>
        <taxon>Patelloidea</taxon>
        <taxon>Patellidae</taxon>
        <taxon>Patella</taxon>
    </lineage>
</organism>
<evidence type="ECO:0000256" key="5">
    <source>
        <dbReference type="ARBA" id="ARBA00023170"/>
    </source>
</evidence>
<accession>A0AAN8J9F4</accession>
<evidence type="ECO:0000256" key="1">
    <source>
        <dbReference type="ARBA" id="ARBA00004141"/>
    </source>
</evidence>
<feature type="transmembrane region" description="Helical" evidence="6">
    <location>
        <begin position="129"/>
        <end position="151"/>
    </location>
</feature>
<dbReference type="Pfam" id="PF08395">
    <property type="entry name" value="7tm_7"/>
    <property type="match status" value="1"/>
</dbReference>
<keyword evidence="4 6" id="KW-0472">Membrane</keyword>
<feature type="transmembrane region" description="Helical" evidence="6">
    <location>
        <begin position="442"/>
        <end position="461"/>
    </location>
</feature>
<keyword evidence="3 6" id="KW-1133">Transmembrane helix</keyword>
<keyword evidence="2 6" id="KW-0812">Transmembrane</keyword>
<evidence type="ECO:0000313" key="8">
    <source>
        <dbReference type="Proteomes" id="UP001347796"/>
    </source>
</evidence>
<evidence type="ECO:0000256" key="6">
    <source>
        <dbReference type="SAM" id="Phobius"/>
    </source>
</evidence>
<feature type="transmembrane region" description="Helical" evidence="6">
    <location>
        <begin position="72"/>
        <end position="96"/>
    </location>
</feature>
<gene>
    <name evidence="7" type="ORF">SNE40_016544</name>
</gene>
<comment type="caution">
    <text evidence="7">The sequence shown here is derived from an EMBL/GenBank/DDBJ whole genome shotgun (WGS) entry which is preliminary data.</text>
</comment>
<evidence type="ECO:0000313" key="7">
    <source>
        <dbReference type="EMBL" id="KAK6173002.1"/>
    </source>
</evidence>
<dbReference type="GO" id="GO:0050909">
    <property type="term" value="P:sensory perception of taste"/>
    <property type="evidence" value="ECO:0007669"/>
    <property type="project" value="InterPro"/>
</dbReference>
<name>A0AAN8J9F4_PATCE</name>
<dbReference type="PANTHER" id="PTHR21421:SF29">
    <property type="entry name" value="GUSTATORY RECEPTOR 5A FOR TREHALOSE-RELATED"/>
    <property type="match status" value="1"/>
</dbReference>
<feature type="transmembrane region" description="Helical" evidence="6">
    <location>
        <begin position="39"/>
        <end position="66"/>
    </location>
</feature>
<protein>
    <submittedName>
        <fullName evidence="7">Uncharacterized protein</fullName>
    </submittedName>
</protein>
<evidence type="ECO:0000256" key="4">
    <source>
        <dbReference type="ARBA" id="ARBA00023136"/>
    </source>
</evidence>
<reference evidence="7 8" key="1">
    <citation type="submission" date="2024-01" db="EMBL/GenBank/DDBJ databases">
        <title>The genome of the rayed Mediterranean limpet Patella caerulea (Linnaeus, 1758).</title>
        <authorList>
            <person name="Anh-Thu Weber A."/>
            <person name="Halstead-Nussloch G."/>
        </authorList>
    </citation>
    <scope>NUCLEOTIDE SEQUENCE [LARGE SCALE GENOMIC DNA]</scope>
    <source>
        <strain evidence="7">AATW-2023a</strain>
        <tissue evidence="7">Whole specimen</tissue>
    </source>
</reference>
<sequence length="509" mass="58445">MRMDQEEFIPAQDIFKHVIRCMHFCSTYIPQTDKKHIKILYWIYIIFCNGLILLWPVRFLLCLILIRDDDAVFIMTTIGFTLFYSGFAYQVIAFSFGINKHFPNLLAILDRYRQCFGDFREILRIRRCLKCFIVCYISFVVVSVVGALFQFKQDLFRNGEDGSYLLFYPFDVNNPTTRMMLLVYLFLLLCLLYNIMYTTFVLFVSISYIIITEMKHIETEIKDITSTRPVLLCGSEQDNMDEYKRTEKSSKKELSLSVISQKNTVQPLNNDRQNLSNFNNEWDDRAEAVVLGNKLQNCNKTDAVHMPLDVDLCEYEPEQVTETDVIPNRSRNKILKFQSVDALEESRLKYEALLDLLSTANSCLTHYFCSSFVTALPVTCIVLYGEIRKTHVDIFLGYLTSISVSSVVQMCLILFLGAYVSSKIKKPLEHVMKIDTRNYSRGLMSTVGLFTVRVVSPPIGFTVYELFAIDSATILTIFGTFVTYIIVMVQFAQAPGGGSTSCSNGTTTF</sequence>
<dbReference type="PANTHER" id="PTHR21421">
    <property type="entry name" value="GUSTATORY RECEPTOR"/>
    <property type="match status" value="1"/>
</dbReference>
<dbReference type="Proteomes" id="UP001347796">
    <property type="component" value="Unassembled WGS sequence"/>
</dbReference>
<evidence type="ECO:0000256" key="3">
    <source>
        <dbReference type="ARBA" id="ARBA00022989"/>
    </source>
</evidence>
<keyword evidence="5" id="KW-0675">Receptor</keyword>
<dbReference type="InterPro" id="IPR013604">
    <property type="entry name" value="7TM_chemorcpt"/>
</dbReference>
<feature type="transmembrane region" description="Helical" evidence="6">
    <location>
        <begin position="364"/>
        <end position="384"/>
    </location>
</feature>
<evidence type="ECO:0000256" key="2">
    <source>
        <dbReference type="ARBA" id="ARBA00022692"/>
    </source>
</evidence>
<feature type="transmembrane region" description="Helical" evidence="6">
    <location>
        <begin position="467"/>
        <end position="487"/>
    </location>
</feature>
<dbReference type="EMBL" id="JAZGQO010000011">
    <property type="protein sequence ID" value="KAK6173002.1"/>
    <property type="molecule type" value="Genomic_DNA"/>
</dbReference>
<feature type="transmembrane region" description="Helical" evidence="6">
    <location>
        <begin position="396"/>
        <end position="421"/>
    </location>
</feature>
<dbReference type="GO" id="GO:0038023">
    <property type="term" value="F:signaling receptor activity"/>
    <property type="evidence" value="ECO:0007669"/>
    <property type="project" value="UniProtKB-ARBA"/>
</dbReference>
<dbReference type="AlphaFoldDB" id="A0AAN8J9F4"/>
<feature type="transmembrane region" description="Helical" evidence="6">
    <location>
        <begin position="181"/>
        <end position="211"/>
    </location>
</feature>
<dbReference type="GO" id="GO:0016020">
    <property type="term" value="C:membrane"/>
    <property type="evidence" value="ECO:0007669"/>
    <property type="project" value="UniProtKB-SubCell"/>
</dbReference>
<proteinExistence type="predicted"/>
<keyword evidence="8" id="KW-1185">Reference proteome</keyword>
<comment type="subcellular location">
    <subcellularLocation>
        <location evidence="1">Membrane</location>
        <topology evidence="1">Multi-pass membrane protein</topology>
    </subcellularLocation>
</comment>
<dbReference type="GO" id="GO:0051606">
    <property type="term" value="P:detection of stimulus"/>
    <property type="evidence" value="ECO:0007669"/>
    <property type="project" value="UniProtKB-ARBA"/>
</dbReference>